<dbReference type="SMART" id="SM00064">
    <property type="entry name" value="FYVE"/>
    <property type="match status" value="1"/>
</dbReference>
<evidence type="ECO:0000256" key="6">
    <source>
        <dbReference type="ARBA" id="ARBA00022833"/>
    </source>
</evidence>
<dbReference type="Proteomes" id="UP001628156">
    <property type="component" value="Unassembled WGS sequence"/>
</dbReference>
<evidence type="ECO:0000256" key="5">
    <source>
        <dbReference type="ARBA" id="ARBA00022771"/>
    </source>
</evidence>
<feature type="region of interest" description="Disordered" evidence="9">
    <location>
        <begin position="534"/>
        <end position="878"/>
    </location>
</feature>
<dbReference type="InterPro" id="IPR000219">
    <property type="entry name" value="DH_dom"/>
</dbReference>
<dbReference type="PROSITE" id="PS00741">
    <property type="entry name" value="DH_1"/>
    <property type="match status" value="1"/>
</dbReference>
<evidence type="ECO:0000256" key="2">
    <source>
        <dbReference type="ARBA" id="ARBA00022490"/>
    </source>
</evidence>
<gene>
    <name evidence="13" type="ORF">ENUP19_0083G0063</name>
</gene>
<evidence type="ECO:0000256" key="3">
    <source>
        <dbReference type="ARBA" id="ARBA00022658"/>
    </source>
</evidence>
<dbReference type="Pfam" id="PF01363">
    <property type="entry name" value="FYVE"/>
    <property type="match status" value="1"/>
</dbReference>
<feature type="compositionally biased region" description="Polar residues" evidence="9">
    <location>
        <begin position="560"/>
        <end position="580"/>
    </location>
</feature>
<dbReference type="SUPFAM" id="SSF50729">
    <property type="entry name" value="PH domain-like"/>
    <property type="match status" value="1"/>
</dbReference>
<dbReference type="InterPro" id="IPR013083">
    <property type="entry name" value="Znf_RING/FYVE/PHD"/>
</dbReference>
<dbReference type="InterPro" id="IPR000306">
    <property type="entry name" value="Znf_FYVE"/>
</dbReference>
<dbReference type="InterPro" id="IPR011993">
    <property type="entry name" value="PH-like_dom_sf"/>
</dbReference>
<dbReference type="SUPFAM" id="SSF48065">
    <property type="entry name" value="DBL homology domain (DH-domain)"/>
    <property type="match status" value="1"/>
</dbReference>
<dbReference type="SMART" id="SM00233">
    <property type="entry name" value="PH"/>
    <property type="match status" value="1"/>
</dbReference>
<dbReference type="InterPro" id="IPR035899">
    <property type="entry name" value="DBL_dom_sf"/>
</dbReference>
<dbReference type="PROSITE" id="PS50178">
    <property type="entry name" value="ZF_FYVE"/>
    <property type="match status" value="1"/>
</dbReference>
<feature type="compositionally biased region" description="Polar residues" evidence="9">
    <location>
        <begin position="703"/>
        <end position="720"/>
    </location>
</feature>
<accession>A0ABQ0DFT0</accession>
<feature type="compositionally biased region" description="Low complexity" evidence="9">
    <location>
        <begin position="793"/>
        <end position="804"/>
    </location>
</feature>
<evidence type="ECO:0000259" key="12">
    <source>
        <dbReference type="PROSITE" id="PS50178"/>
    </source>
</evidence>
<feature type="compositionally biased region" description="Basic and acidic residues" evidence="9">
    <location>
        <begin position="658"/>
        <end position="672"/>
    </location>
</feature>
<keyword evidence="3" id="KW-0344">Guanine-nucleotide releasing factor</keyword>
<keyword evidence="4" id="KW-0479">Metal-binding</keyword>
<evidence type="ECO:0000256" key="4">
    <source>
        <dbReference type="ARBA" id="ARBA00022723"/>
    </source>
</evidence>
<evidence type="ECO:0000259" key="10">
    <source>
        <dbReference type="PROSITE" id="PS50003"/>
    </source>
</evidence>
<name>A0ABQ0DFT0_9EUKA</name>
<dbReference type="Gene3D" id="2.30.29.30">
    <property type="entry name" value="Pleckstrin-homology domain (PH domain)/Phosphotyrosine-binding domain (PTB)"/>
    <property type="match status" value="1"/>
</dbReference>
<feature type="compositionally biased region" description="Polar residues" evidence="9">
    <location>
        <begin position="805"/>
        <end position="822"/>
    </location>
</feature>
<evidence type="ECO:0000256" key="1">
    <source>
        <dbReference type="ARBA" id="ARBA00004245"/>
    </source>
</evidence>
<feature type="compositionally biased region" description="Polar residues" evidence="9">
    <location>
        <begin position="673"/>
        <end position="695"/>
    </location>
</feature>
<dbReference type="InterPro" id="IPR017455">
    <property type="entry name" value="Znf_FYVE-rel"/>
</dbReference>
<dbReference type="PANTHER" id="PTHR12673">
    <property type="entry name" value="FACIOGENITAL DYSPLASIA PROTEIN"/>
    <property type="match status" value="1"/>
</dbReference>
<protein>
    <recommendedName>
        <fullName evidence="15">Rho guanine nucleotide exchange factor</fullName>
    </recommendedName>
</protein>
<evidence type="ECO:0000313" key="13">
    <source>
        <dbReference type="EMBL" id="GAB1221690.1"/>
    </source>
</evidence>
<dbReference type="InterPro" id="IPR011011">
    <property type="entry name" value="Znf_FYVE_PHD"/>
</dbReference>
<dbReference type="CDD" id="cd00065">
    <property type="entry name" value="FYVE_like_SF"/>
    <property type="match status" value="1"/>
</dbReference>
<evidence type="ECO:0008006" key="15">
    <source>
        <dbReference type="Google" id="ProtNLM"/>
    </source>
</evidence>
<feature type="domain" description="PH" evidence="10">
    <location>
        <begin position="339"/>
        <end position="429"/>
    </location>
</feature>
<dbReference type="EMBL" id="BAAFRS010000083">
    <property type="protein sequence ID" value="GAB1221690.1"/>
    <property type="molecule type" value="Genomic_DNA"/>
</dbReference>
<dbReference type="PANTHER" id="PTHR12673:SF263">
    <property type="entry name" value="PLECKSTRIN DOMAIN-CONTAINING PROTEIN"/>
    <property type="match status" value="1"/>
</dbReference>
<feature type="compositionally biased region" description="Polar residues" evidence="9">
    <location>
        <begin position="82"/>
        <end position="108"/>
    </location>
</feature>
<dbReference type="Gene3D" id="3.30.40.10">
    <property type="entry name" value="Zinc/RING finger domain, C3HC4 (zinc finger)"/>
    <property type="match status" value="1"/>
</dbReference>
<dbReference type="InterPro" id="IPR051092">
    <property type="entry name" value="FYVE_RhoGEF_PH"/>
</dbReference>
<dbReference type="Gene3D" id="1.20.900.10">
    <property type="entry name" value="Dbl homology (DH) domain"/>
    <property type="match status" value="1"/>
</dbReference>
<feature type="compositionally biased region" description="Low complexity" evidence="9">
    <location>
        <begin position="765"/>
        <end position="778"/>
    </location>
</feature>
<proteinExistence type="predicted"/>
<feature type="compositionally biased region" description="Pro residues" evidence="9">
    <location>
        <begin position="726"/>
        <end position="737"/>
    </location>
</feature>
<dbReference type="PROSITE" id="PS50003">
    <property type="entry name" value="PH_DOMAIN"/>
    <property type="match status" value="1"/>
</dbReference>
<feature type="compositionally biased region" description="Basic and acidic residues" evidence="9">
    <location>
        <begin position="831"/>
        <end position="843"/>
    </location>
</feature>
<feature type="compositionally biased region" description="Polar residues" evidence="9">
    <location>
        <begin position="534"/>
        <end position="546"/>
    </location>
</feature>
<dbReference type="CDD" id="cd00160">
    <property type="entry name" value="RhoGEF"/>
    <property type="match status" value="1"/>
</dbReference>
<comment type="caution">
    <text evidence="13">The sequence shown here is derived from an EMBL/GenBank/DDBJ whole genome shotgun (WGS) entry which is preliminary data.</text>
</comment>
<dbReference type="InterPro" id="IPR001331">
    <property type="entry name" value="GDS_CDC24_CS"/>
</dbReference>
<keyword evidence="7" id="KW-0206">Cytoskeleton</keyword>
<dbReference type="PROSITE" id="PS50010">
    <property type="entry name" value="DH_2"/>
    <property type="match status" value="1"/>
</dbReference>
<feature type="compositionally biased region" description="Polar residues" evidence="9">
    <location>
        <begin position="599"/>
        <end position="608"/>
    </location>
</feature>
<dbReference type="SMART" id="SM00325">
    <property type="entry name" value="RhoGEF"/>
    <property type="match status" value="1"/>
</dbReference>
<sequence>MTEKISDWEVLDENFNKTNTDIPPQLPPKPERLTIASRHTPKAEIKSPSENTGKIISNDKEKDSVPSQQQRGSLQIDDNVELSENQNFIDNSISKNQPNKDVLETTNEPIKPKPETKTLSKEDYRERIVNEMFDTEKSYVNSMEICIKGYYEPLIQSGHSVAPADKVNAVFLHFQSVLSINKELLKNMTELKEKGELSTRLGEAFSQFIPMMNVYKLFLGNSDTSLQFLVELEKSSKFNDILDLLRSHLPGDNQLDLRSYLIMPVQRLPRYKLLLTDLIKHTDDGFIDKPKLIDALDKISKLATLVNEVIKERSRNQKLLELVDKIEGLSHELVTPYREYIKSGSLLKICRKDNRERYFYLFNDLLVYGIGDENKIKVSQEFQLESLKINLNQNVPNSFQILAKKSFSVIAKDETDRDEWMKAINDAIQLEKSKLKTLKRDKKAEDEYIAPVWVQDTQNCQVCGAKFTTLFRKHHCRKCGLCICSNCSKQTIIINGKKERVCDSCANNNKKSGENSLTEQNSSESKDILLATSTEQDQQLTTSSSNDDNKKTDLQPILQEESNNEQSTSVGVENMSNNEQPLELPKLPPKRKSGFVKESVQQKQQPDTLQLKEKIVDLPSNEKVVDSQEDVPQQQPEELIPPTVPPKRKSQKTLTQEEGVKQENQPLKRNDSKTLQQDKPSSIETQQKEQTSPNKQEPIELCSQPTGKLQNSINGITPTPSKKVAPPIPHRSLPPKPLRSSVITSPLTTTNTSSQSLPKQSPFVPSQQKTPTKPSPQQLSCKQTQSQPTSYHQTTQNKTTTQQNSVRSAASVNQSSPRTKSVQPEVVKSTPIKEDISQYRSVRDSPFLKQQRAQKESDTSQVSPRRPQPPTPKRGVTK</sequence>
<feature type="domain" description="FYVE-type" evidence="12">
    <location>
        <begin position="454"/>
        <end position="510"/>
    </location>
</feature>
<feature type="region of interest" description="Disordered" evidence="9">
    <location>
        <begin position="15"/>
        <end position="118"/>
    </location>
</feature>
<organism evidence="13 14">
    <name type="scientific">Entamoeba nuttalli</name>
    <dbReference type="NCBI Taxonomy" id="412467"/>
    <lineage>
        <taxon>Eukaryota</taxon>
        <taxon>Amoebozoa</taxon>
        <taxon>Evosea</taxon>
        <taxon>Archamoebae</taxon>
        <taxon>Mastigamoebida</taxon>
        <taxon>Entamoebidae</taxon>
        <taxon>Entamoeba</taxon>
    </lineage>
</organism>
<keyword evidence="2" id="KW-0963">Cytoplasm</keyword>
<evidence type="ECO:0000313" key="14">
    <source>
        <dbReference type="Proteomes" id="UP001628156"/>
    </source>
</evidence>
<evidence type="ECO:0000256" key="9">
    <source>
        <dbReference type="SAM" id="MobiDB-lite"/>
    </source>
</evidence>
<evidence type="ECO:0000256" key="7">
    <source>
        <dbReference type="ARBA" id="ARBA00023212"/>
    </source>
</evidence>
<feature type="compositionally biased region" description="Polar residues" evidence="9">
    <location>
        <begin position="741"/>
        <end position="759"/>
    </location>
</feature>
<reference evidence="13 14" key="1">
    <citation type="journal article" date="2019" name="PLoS Negl. Trop. Dis.">
        <title>Whole genome sequencing of Entamoeba nuttalli reveals mammalian host-related molecular signatures and a novel octapeptide-repeat surface protein.</title>
        <authorList>
            <person name="Tanaka M."/>
            <person name="Makiuchi T."/>
            <person name="Komiyama T."/>
            <person name="Shiina T."/>
            <person name="Osaki K."/>
            <person name="Tachibana H."/>
        </authorList>
    </citation>
    <scope>NUCLEOTIDE SEQUENCE [LARGE SCALE GENOMIC DNA]</scope>
    <source>
        <strain evidence="13 14">P19-061405</strain>
    </source>
</reference>
<feature type="domain" description="DH" evidence="11">
    <location>
        <begin position="124"/>
        <end position="309"/>
    </location>
</feature>
<dbReference type="InterPro" id="IPR001849">
    <property type="entry name" value="PH_domain"/>
</dbReference>
<keyword evidence="14" id="KW-1185">Reference proteome</keyword>
<feature type="compositionally biased region" description="Polar residues" evidence="9">
    <location>
        <begin position="779"/>
        <end position="792"/>
    </location>
</feature>
<dbReference type="SUPFAM" id="SSF57903">
    <property type="entry name" value="FYVE/PHD zinc finger"/>
    <property type="match status" value="1"/>
</dbReference>
<dbReference type="Pfam" id="PF00621">
    <property type="entry name" value="RhoGEF"/>
    <property type="match status" value="1"/>
</dbReference>
<keyword evidence="6" id="KW-0862">Zinc</keyword>
<evidence type="ECO:0000259" key="11">
    <source>
        <dbReference type="PROSITE" id="PS50010"/>
    </source>
</evidence>
<dbReference type="Pfam" id="PF00169">
    <property type="entry name" value="PH"/>
    <property type="match status" value="1"/>
</dbReference>
<evidence type="ECO:0000256" key="8">
    <source>
        <dbReference type="PROSITE-ProRule" id="PRU00091"/>
    </source>
</evidence>
<comment type="subcellular location">
    <subcellularLocation>
        <location evidence="1">Cytoplasm</location>
        <location evidence="1">Cytoskeleton</location>
    </subcellularLocation>
</comment>
<keyword evidence="5 8" id="KW-0863">Zinc-finger</keyword>